<comment type="caution">
    <text evidence="9">The sequence shown here is derived from an EMBL/GenBank/DDBJ whole genome shotgun (WGS) entry which is preliminary data.</text>
</comment>
<dbReference type="InterPro" id="IPR018584">
    <property type="entry name" value="GT87"/>
</dbReference>
<feature type="transmembrane region" description="Helical" evidence="8">
    <location>
        <begin position="154"/>
        <end position="178"/>
    </location>
</feature>
<dbReference type="Proteomes" id="UP000178017">
    <property type="component" value="Unassembled WGS sequence"/>
</dbReference>
<comment type="subcellular location">
    <subcellularLocation>
        <location evidence="1">Cell membrane</location>
        <topology evidence="1">Multi-pass membrane protein</topology>
    </subcellularLocation>
</comment>
<gene>
    <name evidence="9" type="ORF">A3B49_01200</name>
</gene>
<organism evidence="9 10">
    <name type="scientific">Candidatus Daviesbacteria bacterium RIFCSPLOWO2_01_FULL_40_24</name>
    <dbReference type="NCBI Taxonomy" id="1797787"/>
    <lineage>
        <taxon>Bacteria</taxon>
        <taxon>Candidatus Daviesiibacteriota</taxon>
    </lineage>
</organism>
<evidence type="ECO:0000256" key="3">
    <source>
        <dbReference type="ARBA" id="ARBA00022679"/>
    </source>
</evidence>
<feature type="transmembrane region" description="Helical" evidence="8">
    <location>
        <begin position="225"/>
        <end position="252"/>
    </location>
</feature>
<evidence type="ECO:0000313" key="9">
    <source>
        <dbReference type="EMBL" id="OGE65488.1"/>
    </source>
</evidence>
<dbReference type="Pfam" id="PF09594">
    <property type="entry name" value="GT87"/>
    <property type="match status" value="1"/>
</dbReference>
<accession>A0A1F5MJF4</accession>
<dbReference type="GO" id="GO:0016758">
    <property type="term" value="F:hexosyltransferase activity"/>
    <property type="evidence" value="ECO:0007669"/>
    <property type="project" value="InterPro"/>
</dbReference>
<feature type="transmembrane region" description="Helical" evidence="8">
    <location>
        <begin position="82"/>
        <end position="103"/>
    </location>
</feature>
<keyword evidence="6 8" id="KW-0472">Membrane</keyword>
<keyword evidence="2" id="KW-1003">Cell membrane</keyword>
<name>A0A1F5MJF4_9BACT</name>
<evidence type="ECO:0000256" key="1">
    <source>
        <dbReference type="ARBA" id="ARBA00004651"/>
    </source>
</evidence>
<feature type="transmembrane region" description="Helical" evidence="8">
    <location>
        <begin position="303"/>
        <end position="331"/>
    </location>
</feature>
<feature type="transmembrane region" description="Helical" evidence="8">
    <location>
        <begin position="352"/>
        <end position="373"/>
    </location>
</feature>
<reference evidence="9 10" key="1">
    <citation type="journal article" date="2016" name="Nat. Commun.">
        <title>Thousands of microbial genomes shed light on interconnected biogeochemical processes in an aquifer system.</title>
        <authorList>
            <person name="Anantharaman K."/>
            <person name="Brown C.T."/>
            <person name="Hug L.A."/>
            <person name="Sharon I."/>
            <person name="Castelle C.J."/>
            <person name="Probst A.J."/>
            <person name="Thomas B.C."/>
            <person name="Singh A."/>
            <person name="Wilkins M.J."/>
            <person name="Karaoz U."/>
            <person name="Brodie E.L."/>
            <person name="Williams K.H."/>
            <person name="Hubbard S.S."/>
            <person name="Banfield J.F."/>
        </authorList>
    </citation>
    <scope>NUCLEOTIDE SEQUENCE [LARGE SCALE GENOMIC DNA]</scope>
</reference>
<evidence type="ECO:0008006" key="11">
    <source>
        <dbReference type="Google" id="ProtNLM"/>
    </source>
</evidence>
<keyword evidence="5 8" id="KW-1133">Transmembrane helix</keyword>
<evidence type="ECO:0000313" key="10">
    <source>
        <dbReference type="Proteomes" id="UP000178017"/>
    </source>
</evidence>
<protein>
    <recommendedName>
        <fullName evidence="11">DUF2029 domain-containing protein</fullName>
    </recommendedName>
</protein>
<feature type="transmembrane region" description="Helical" evidence="8">
    <location>
        <begin position="187"/>
        <end position="205"/>
    </location>
</feature>
<evidence type="ECO:0000256" key="2">
    <source>
        <dbReference type="ARBA" id="ARBA00022475"/>
    </source>
</evidence>
<evidence type="ECO:0000256" key="6">
    <source>
        <dbReference type="ARBA" id="ARBA00023136"/>
    </source>
</evidence>
<sequence length="379" mass="43014">MNIKVVTIVVSAIVLRVILSVISFHPDLAHFVAASKIMSNGQILNFYDQSSPEQLFNYPPAIYLLDGFYGFLLKPFTENIGWLLKLGYLPFDLILGLSLMRFFSSQKQKILSLSLWLFNPINLYTTYLMGQFDVIPTMFVVLSLLLFIKGKELWGGLSLGMGVAFKIFPIFLLIPFVLQVNSWLKRLVLVILILGPYIIGNLIYFSSEGFRSSALMASQSLKSFYASIPVSGGQSILVFPTLLIVLYGLFYYHKIDVRYLWKRGLVILSLFFIFTHTHPQWLIWLTPFLIIDLVESNFKQSLIIVGVLLTWLGSLFFFDPSLTVGIFSPIISGPERTLSIWEQLGVSVDYNFSRSLLHSVFSGLVMLLIIIHVKPVKPN</sequence>
<dbReference type="EMBL" id="MFDO01000018">
    <property type="protein sequence ID" value="OGE65488.1"/>
    <property type="molecule type" value="Genomic_DNA"/>
</dbReference>
<evidence type="ECO:0000256" key="5">
    <source>
        <dbReference type="ARBA" id="ARBA00022989"/>
    </source>
</evidence>
<keyword evidence="3" id="KW-0808">Transferase</keyword>
<evidence type="ECO:0000256" key="4">
    <source>
        <dbReference type="ARBA" id="ARBA00022692"/>
    </source>
</evidence>
<keyword evidence="4 8" id="KW-0812">Transmembrane</keyword>
<evidence type="ECO:0000256" key="7">
    <source>
        <dbReference type="ARBA" id="ARBA00024033"/>
    </source>
</evidence>
<feature type="transmembrane region" description="Helical" evidence="8">
    <location>
        <begin position="264"/>
        <end position="283"/>
    </location>
</feature>
<dbReference type="GO" id="GO:0005886">
    <property type="term" value="C:plasma membrane"/>
    <property type="evidence" value="ECO:0007669"/>
    <property type="project" value="UniProtKB-SubCell"/>
</dbReference>
<proteinExistence type="inferred from homology"/>
<dbReference type="AlphaFoldDB" id="A0A1F5MJF4"/>
<evidence type="ECO:0000256" key="8">
    <source>
        <dbReference type="SAM" id="Phobius"/>
    </source>
</evidence>
<comment type="similarity">
    <text evidence="7">Belongs to the glycosyltransferase 87 family.</text>
</comment>